<dbReference type="InterPro" id="IPR027417">
    <property type="entry name" value="P-loop_NTPase"/>
</dbReference>
<feature type="region of interest" description="Disordered" evidence="10">
    <location>
        <begin position="973"/>
        <end position="1016"/>
    </location>
</feature>
<evidence type="ECO:0000313" key="12">
    <source>
        <dbReference type="EMBL" id="EFG07814.1"/>
    </source>
</evidence>
<dbReference type="InterPro" id="IPR041372">
    <property type="entry name" value="Cas3_C"/>
</dbReference>
<dbReference type="GO" id="GO:0051607">
    <property type="term" value="P:defense response to virus"/>
    <property type="evidence" value="ECO:0007669"/>
    <property type="project" value="UniProtKB-KW"/>
</dbReference>
<dbReference type="GO" id="GO:0016787">
    <property type="term" value="F:hydrolase activity"/>
    <property type="evidence" value="ECO:0007669"/>
    <property type="project" value="UniProtKB-KW"/>
</dbReference>
<dbReference type="eggNOG" id="COG1203">
    <property type="taxonomic scope" value="Bacteria"/>
</dbReference>
<dbReference type="Pfam" id="PF22590">
    <property type="entry name" value="Cas3-like_C_2"/>
    <property type="match status" value="1"/>
</dbReference>
<dbReference type="GeneID" id="93730708"/>
<keyword evidence="6" id="KW-0378">Hydrolase</keyword>
<dbReference type="GO" id="GO:0046872">
    <property type="term" value="F:metal ion binding"/>
    <property type="evidence" value="ECO:0007669"/>
    <property type="project" value="UniProtKB-KW"/>
</dbReference>
<protein>
    <submittedName>
        <fullName evidence="12">Putative helicase</fullName>
    </submittedName>
</protein>
<dbReference type="PROSITE" id="PS51643">
    <property type="entry name" value="HD_CAS3"/>
    <property type="match status" value="1"/>
</dbReference>
<evidence type="ECO:0000256" key="9">
    <source>
        <dbReference type="ARBA" id="ARBA00023118"/>
    </source>
</evidence>
<evidence type="ECO:0000256" key="2">
    <source>
        <dbReference type="ARBA" id="ARBA00009046"/>
    </source>
</evidence>
<evidence type="ECO:0000259" key="11">
    <source>
        <dbReference type="PROSITE" id="PS51643"/>
    </source>
</evidence>
<dbReference type="InterPro" id="IPR006483">
    <property type="entry name" value="CRISPR-assoc_Cas3_HD"/>
</dbReference>
<keyword evidence="5" id="KW-0547">Nucleotide-binding</keyword>
<dbReference type="GO" id="GO:0005524">
    <property type="term" value="F:ATP binding"/>
    <property type="evidence" value="ECO:0007669"/>
    <property type="project" value="UniProtKB-KW"/>
</dbReference>
<comment type="similarity">
    <text evidence="2">In the central section; belongs to the CRISPR-associated helicase Cas3 family.</text>
</comment>
<name>E2PUN5_STRCL</name>
<evidence type="ECO:0000256" key="6">
    <source>
        <dbReference type="ARBA" id="ARBA00022801"/>
    </source>
</evidence>
<dbReference type="Gene3D" id="3.40.50.300">
    <property type="entry name" value="P-loop containing nucleotide triphosphate hydrolases"/>
    <property type="match status" value="2"/>
</dbReference>
<dbReference type="EMBL" id="CM000913">
    <property type="protein sequence ID" value="EFG07814.1"/>
    <property type="molecule type" value="Genomic_DNA"/>
</dbReference>
<accession>E2PUN5</accession>
<proteinExistence type="inferred from homology"/>
<dbReference type="CDD" id="cd09641">
    <property type="entry name" value="Cas3''_I"/>
    <property type="match status" value="1"/>
</dbReference>
<evidence type="ECO:0000313" key="13">
    <source>
        <dbReference type="Proteomes" id="UP000002357"/>
    </source>
</evidence>
<reference evidence="12 13" key="1">
    <citation type="journal article" date="2010" name="Genome Biol. Evol.">
        <title>The sequence of a 1.8-mb bacterial linear plasmid reveals a rich evolutionary reservoir of secondary metabolic pathways.</title>
        <authorList>
            <person name="Medema M.H."/>
            <person name="Trefzer A."/>
            <person name="Kovalchuk A."/>
            <person name="van den Berg M."/>
            <person name="Mueller U."/>
            <person name="Heijne W."/>
            <person name="Wu L."/>
            <person name="Alam M.T."/>
            <person name="Ronning C.M."/>
            <person name="Nierman W.C."/>
            <person name="Bovenberg R.A.L."/>
            <person name="Breitling R."/>
            <person name="Takano E."/>
        </authorList>
    </citation>
    <scope>NUCLEOTIDE SEQUENCE [LARGE SCALE GENOMIC DNA]</scope>
    <source>
        <strain evidence="13">ATCC 27064 / DSM 738 / JCM 4710 / NBRC 13307 / NCIMB 12785 / NRRL 3585 / VKM Ac-602</strain>
    </source>
</reference>
<keyword evidence="4" id="KW-0479">Metal-binding</keyword>
<dbReference type="InterPro" id="IPR054712">
    <property type="entry name" value="Cas3-like_dom"/>
</dbReference>
<keyword evidence="3" id="KW-0540">Nuclease</keyword>
<evidence type="ECO:0000256" key="4">
    <source>
        <dbReference type="ARBA" id="ARBA00022723"/>
    </source>
</evidence>
<evidence type="ECO:0000256" key="10">
    <source>
        <dbReference type="SAM" id="MobiDB-lite"/>
    </source>
</evidence>
<dbReference type="Gene3D" id="1.10.3210.30">
    <property type="match status" value="1"/>
</dbReference>
<keyword evidence="7 12" id="KW-0347">Helicase</keyword>
<dbReference type="SUPFAM" id="SSF109604">
    <property type="entry name" value="HD-domain/PDEase-like"/>
    <property type="match status" value="1"/>
</dbReference>
<dbReference type="GO" id="GO:0004386">
    <property type="term" value="F:helicase activity"/>
    <property type="evidence" value="ECO:0007669"/>
    <property type="project" value="UniProtKB-KW"/>
</dbReference>
<keyword evidence="13" id="KW-1185">Reference proteome</keyword>
<dbReference type="NCBIfam" id="TIGR01596">
    <property type="entry name" value="cas3_HD"/>
    <property type="match status" value="1"/>
</dbReference>
<evidence type="ECO:0000256" key="3">
    <source>
        <dbReference type="ARBA" id="ARBA00022722"/>
    </source>
</evidence>
<evidence type="ECO:0000256" key="1">
    <source>
        <dbReference type="ARBA" id="ARBA00006847"/>
    </source>
</evidence>
<dbReference type="STRING" id="1901.BB341_14810"/>
<dbReference type="GO" id="GO:0004518">
    <property type="term" value="F:nuclease activity"/>
    <property type="evidence" value="ECO:0007669"/>
    <property type="project" value="UniProtKB-KW"/>
</dbReference>
<dbReference type="AlphaFoldDB" id="E2PUN5"/>
<dbReference type="KEGG" id="sclf:BB341_14810"/>
<dbReference type="InterPro" id="IPR038257">
    <property type="entry name" value="CRISPR-assoc_Cas3_HD_sf"/>
</dbReference>
<keyword evidence="9" id="KW-0051">Antiviral defense</keyword>
<dbReference type="RefSeq" id="WP_003961022.1">
    <property type="nucleotide sequence ID" value="NZ_CM000913.1"/>
</dbReference>
<feature type="domain" description="HD Cas3-type" evidence="11">
    <location>
        <begin position="24"/>
        <end position="227"/>
    </location>
</feature>
<organism evidence="12 13">
    <name type="scientific">Streptomyces clavuligerus</name>
    <dbReference type="NCBI Taxonomy" id="1901"/>
    <lineage>
        <taxon>Bacteria</taxon>
        <taxon>Bacillati</taxon>
        <taxon>Actinomycetota</taxon>
        <taxon>Actinomycetes</taxon>
        <taxon>Kitasatosporales</taxon>
        <taxon>Streptomycetaceae</taxon>
        <taxon>Streptomyces</taxon>
    </lineage>
</organism>
<dbReference type="OrthoDB" id="9810236at2"/>
<evidence type="ECO:0000256" key="5">
    <source>
        <dbReference type="ARBA" id="ARBA00022741"/>
    </source>
</evidence>
<evidence type="ECO:0000256" key="7">
    <source>
        <dbReference type="ARBA" id="ARBA00022806"/>
    </source>
</evidence>
<dbReference type="Proteomes" id="UP000002357">
    <property type="component" value="Chromosome"/>
</dbReference>
<dbReference type="Pfam" id="PF18395">
    <property type="entry name" value="Cas3_C"/>
    <property type="match status" value="1"/>
</dbReference>
<dbReference type="SUPFAM" id="SSF52540">
    <property type="entry name" value="P-loop containing nucleoside triphosphate hydrolases"/>
    <property type="match status" value="1"/>
</dbReference>
<dbReference type="InterPro" id="IPR006474">
    <property type="entry name" value="Helicase_Cas3_CRISPR-ass_core"/>
</dbReference>
<dbReference type="CDD" id="cd17930">
    <property type="entry name" value="DEXHc_cas3"/>
    <property type="match status" value="1"/>
</dbReference>
<dbReference type="Pfam" id="PF18019">
    <property type="entry name" value="Cas3_HD"/>
    <property type="match status" value="1"/>
</dbReference>
<dbReference type="NCBIfam" id="TIGR01587">
    <property type="entry name" value="cas3_core"/>
    <property type="match status" value="1"/>
</dbReference>
<comment type="similarity">
    <text evidence="1">In the N-terminal section; belongs to the CRISPR-associated nuclease Cas3-HD family.</text>
</comment>
<gene>
    <name evidence="12" type="ORF">SCLAV_2742</name>
</gene>
<keyword evidence="8" id="KW-0067">ATP-binding</keyword>
<sequence>MRARGPLDIRRALGILWAKSPDRAGGTMNLLLSHLLDTAAVAGVMWDRFLPRVVHEELDRVAGGPGRGRGLLMWLCGIHDFGKATPSHQRQRPELAAELPAAGLGWEEEIGERYRWEHAPAGAFLLRPLLTGAGWPQEHIRWVWPLVAGHHGFFPVESALGSPPAALRRVDGDSAWEAVRQKLMCVILDELGFGDGLDGLAALCPARPPSRALQLQISGLVVMADWIASGPENFPGVDVLEDVSYAGARRRAEAAWAAIGLQGGFRYLAEPGPGTFRRRFGHDPRPVQELAARAARELDGPGLLIVEAPPGEGKTWAGLIAAETLAARTGAGGVFVGMPVHSTCDPMFRRVREWVRGIDEALAPAVALLHGRRTLDRSWNVLLPQDAVGHCGEEPAAAVHGTAGDPRLVPAQWFFDYARGLLCPFVVAPLDQLLYATTRTKFVMLRMAGLPGKVVVLDEIHAVDVHAQQYLQEGLRWLGQARVPVVLLSATLTAGQRRSLVDAYLAGAAGEEEYTYDGLPQPDGYPSVTAVRYDHGGDGAAPRCVVRRCASALRERDVIVEILPEGPEGAEDTAVDRAVADRAVAALLGEALADGGRALVVRNTAHRAQTLWTGLRTRFGDEVLLLHRQFTAERRAEIADDCLRQLAPGSPERPRRLIVVADQTAEQAFDVDVDLLVTDLAPIDLLLQRAGRLHRDTTVVRPVRLAAPRLVVTGTTAVSGTGGPPRFPARSTALYGRHPLLRAAHLVHRAARTGARLPGAVPRLVGEGYADGDTDLPDGWRATAGAAREQARRDRERRVERAVPRLLTRRGDGRGRTLGGLSYIGLPPADGDEGLSALVRDRAAAEAILLVRDGTGYRTPCGTALGPEGFVADRDDRLVDLVRRHTVELPVSWWGQPALKLGPLPVWGRKPKVNYRLVTARVLILDEHHRGVLGGRAVRYDADLGLVEAEAEAEAGLEVEADAGADAGAEVGVGVEPGVEAEAERGLSGSSVDGTGHGPAENPPDRRSPMGGELWI</sequence>
<evidence type="ECO:0000256" key="8">
    <source>
        <dbReference type="ARBA" id="ARBA00022840"/>
    </source>
</evidence>